<dbReference type="Proteomes" id="UP000001921">
    <property type="component" value="Chromosome"/>
</dbReference>
<name>A5TXA4_FUSNP</name>
<feature type="coiled-coil region" evidence="1">
    <location>
        <begin position="5"/>
        <end position="67"/>
    </location>
</feature>
<organism evidence="2">
    <name type="scientific">Fusobacterium polymorphum ATCC 10953</name>
    <dbReference type="NCBI Taxonomy" id="393480"/>
    <lineage>
        <taxon>Bacteria</taxon>
        <taxon>Fusobacteriati</taxon>
        <taxon>Fusobacteriota</taxon>
        <taxon>Fusobacteriia</taxon>
        <taxon>Fusobacteriales</taxon>
        <taxon>Fusobacteriaceae</taxon>
        <taxon>Fusobacterium</taxon>
    </lineage>
</organism>
<reference evidence="2" key="2">
    <citation type="submission" date="2007-05" db="EMBL/GenBank/DDBJ databases">
        <title>Genome sequence of Fusobacterium nucleatum subspecies polymorphum - a genetically tractable Fusobacterium.</title>
        <authorList>
            <person name="Karpathy S.E."/>
            <person name="Xiang Q."/>
            <person name="Gioia J."/>
            <person name="Jiang H."/>
            <person name="Liu Y."/>
            <person name="Petrosino J.F."/>
            <person name="Yerrapragada S."/>
            <person name="Fox G.E."/>
            <person name="Kinder Haake S."/>
            <person name="Weinstock G.M."/>
            <person name="Highlander S.K."/>
        </authorList>
    </citation>
    <scope>NUCLEOTIDE SEQUENCE [LARGE SCALE GENOMIC DNA]</scope>
    <source>
        <strain evidence="2">ATCC 10953</strain>
    </source>
</reference>
<gene>
    <name evidence="2" type="ORF">FNP_1757</name>
</gene>
<sequence>MEKEIKLIEKEIEVLLSLKRKIEIENSKQSKRKWLFFKKTNNLEKIILEIEENIKKLQFEIVSLKSKNSKFSNDLRANIKNELKAYIIQKILNRPESLVIFNEINTITAEIMKEINSDGKIDNVSEIKDVIKNEMIEKLKENFEFIENKNTNTLESFKN</sequence>
<dbReference type="EMBL" id="CM000440">
    <property type="protein sequence ID" value="EDK89529.1"/>
    <property type="molecule type" value="Genomic_DNA"/>
</dbReference>
<dbReference type="AlphaFoldDB" id="A5TXA4"/>
<proteinExistence type="predicted"/>
<dbReference type="HOGENOM" id="CLU_1692947_0_0_0"/>
<evidence type="ECO:0000313" key="2">
    <source>
        <dbReference type="EMBL" id="EDK89529.1"/>
    </source>
</evidence>
<reference evidence="2" key="1">
    <citation type="submission" date="2006-07" db="EMBL/GenBank/DDBJ databases">
        <authorList>
            <person name="Qin X."/>
            <person name="Weinstock G.M."/>
        </authorList>
    </citation>
    <scope>NUCLEOTIDE SEQUENCE [LARGE SCALE GENOMIC DNA]</scope>
    <source>
        <strain evidence="2">ATCC 10953</strain>
    </source>
</reference>
<dbReference type="RefSeq" id="WP_005898372.1">
    <property type="nucleotide sequence ID" value="NZ_CM000440.1"/>
</dbReference>
<accession>A5TXA4</accession>
<dbReference type="GeneID" id="45635566"/>
<keyword evidence="1" id="KW-0175">Coiled coil</keyword>
<protein>
    <submittedName>
        <fullName evidence="2">Uncharacterized protein</fullName>
    </submittedName>
</protein>
<evidence type="ECO:0000256" key="1">
    <source>
        <dbReference type="SAM" id="Coils"/>
    </source>
</evidence>